<sequence length="237" mass="27066">MKSELEQFKNSYKGQTVVLIGPGPSLKDVDLNTFDKSFKRCAVNGSILHPKVITNLDFYIWAGDLDIPKHPTPSYGPIMNTIPKLNKNTIKFTNCWTDGSIIHSIGVQTQIHPDDAKQLGFYRYNQINKNVDPVNVWHKDIGDQDKGPSGYSVAFHAMQILLYMGFEKIILVGFDCSGGHSYKEMLKNDACDWIGMFDDLIQKWKSFKNWVENISYKDVKIYSYKPVGLKGVFEEWV</sequence>
<dbReference type="Gene3D" id="3.90.1480.10">
    <property type="entry name" value="Alpha-2,3-sialyltransferase"/>
    <property type="match status" value="1"/>
</dbReference>
<evidence type="ECO:0000313" key="1">
    <source>
        <dbReference type="EMBL" id="QHT04610.1"/>
    </source>
</evidence>
<protein>
    <submittedName>
        <fullName evidence="1">Uncharacterized protein</fullName>
    </submittedName>
</protein>
<reference evidence="1" key="1">
    <citation type="journal article" date="2020" name="Nature">
        <title>Giant virus diversity and host interactions through global metagenomics.</title>
        <authorList>
            <person name="Schulz F."/>
            <person name="Roux S."/>
            <person name="Paez-Espino D."/>
            <person name="Jungbluth S."/>
            <person name="Walsh D.A."/>
            <person name="Denef V.J."/>
            <person name="McMahon K.D."/>
            <person name="Konstantinidis K.T."/>
            <person name="Eloe-Fadrosh E.A."/>
            <person name="Kyrpides N.C."/>
            <person name="Woyke T."/>
        </authorList>
    </citation>
    <scope>NUCLEOTIDE SEQUENCE</scope>
    <source>
        <strain evidence="1">GVMAG-M-3300021343-4</strain>
    </source>
</reference>
<name>A0A6C0CL31_9ZZZZ</name>
<accession>A0A6C0CL31</accession>
<proteinExistence type="predicted"/>
<dbReference type="AlphaFoldDB" id="A0A6C0CL31"/>
<dbReference type="EMBL" id="MN739435">
    <property type="protein sequence ID" value="QHT04610.1"/>
    <property type="molecule type" value="Genomic_DNA"/>
</dbReference>
<organism evidence="1">
    <name type="scientific">viral metagenome</name>
    <dbReference type="NCBI Taxonomy" id="1070528"/>
    <lineage>
        <taxon>unclassified sequences</taxon>
        <taxon>metagenomes</taxon>
        <taxon>organismal metagenomes</taxon>
    </lineage>
</organism>